<dbReference type="Gene3D" id="3.60.21.10">
    <property type="match status" value="1"/>
</dbReference>
<organism evidence="2 3">
    <name type="scientific">Ramlibacter monticola</name>
    <dbReference type="NCBI Taxonomy" id="1926872"/>
    <lineage>
        <taxon>Bacteria</taxon>
        <taxon>Pseudomonadati</taxon>
        <taxon>Pseudomonadota</taxon>
        <taxon>Betaproteobacteria</taxon>
        <taxon>Burkholderiales</taxon>
        <taxon>Comamonadaceae</taxon>
        <taxon>Ramlibacter</taxon>
    </lineage>
</organism>
<dbReference type="Pfam" id="PF00149">
    <property type="entry name" value="Metallophos"/>
    <property type="match status" value="1"/>
</dbReference>
<dbReference type="GO" id="GO:0004519">
    <property type="term" value="F:endonuclease activity"/>
    <property type="evidence" value="ECO:0007669"/>
    <property type="project" value="UniProtKB-KW"/>
</dbReference>
<dbReference type="InterPro" id="IPR004843">
    <property type="entry name" value="Calcineurin-like_PHP"/>
</dbReference>
<dbReference type="Proteomes" id="UP000599109">
    <property type="component" value="Unassembled WGS sequence"/>
</dbReference>
<dbReference type="EC" id="3.1.-.-" evidence="2"/>
<dbReference type="InterPro" id="IPR029052">
    <property type="entry name" value="Metallo-depent_PP-like"/>
</dbReference>
<dbReference type="PANTHER" id="PTHR39323:SF1">
    <property type="entry name" value="BLR1149 PROTEIN"/>
    <property type="match status" value="1"/>
</dbReference>
<dbReference type="GO" id="GO:0016787">
    <property type="term" value="F:hydrolase activity"/>
    <property type="evidence" value="ECO:0007669"/>
    <property type="project" value="UniProtKB-KW"/>
</dbReference>
<proteinExistence type="predicted"/>
<dbReference type="EMBL" id="JAEQNE010000001">
    <property type="protein sequence ID" value="MBL0391058.1"/>
    <property type="molecule type" value="Genomic_DNA"/>
</dbReference>
<dbReference type="SUPFAM" id="SSF56300">
    <property type="entry name" value="Metallo-dependent phosphatases"/>
    <property type="match status" value="1"/>
</dbReference>
<keyword evidence="3" id="KW-1185">Reference proteome</keyword>
<dbReference type="AlphaFoldDB" id="A0A936YX92"/>
<dbReference type="InterPro" id="IPR024173">
    <property type="entry name" value="Pesterase_MJ0037-like"/>
</dbReference>
<dbReference type="PANTHER" id="PTHR39323">
    <property type="entry name" value="BLR1149 PROTEIN"/>
    <property type="match status" value="1"/>
</dbReference>
<dbReference type="PIRSF" id="PIRSF000887">
    <property type="entry name" value="Pesterase_MJ0037"/>
    <property type="match status" value="1"/>
</dbReference>
<dbReference type="InterPro" id="IPR026336">
    <property type="entry name" value="PdeM-like"/>
</dbReference>
<dbReference type="RefSeq" id="WP_201673619.1">
    <property type="nucleotide sequence ID" value="NZ_JAEQNE010000001.1"/>
</dbReference>
<sequence>MLKIRLAGEDALLHPGGALFLPAHGTLLVADVHFGKAVSFRRLGVPVPRGTTGETVARLDAALAGTGARALVFLGDFLHSARSHARGTLAVLQAWRERHPALPVTLVRGNHDARAGDPPASLGFAIVDEPLRLGPFALCHHPRPVPGAYVLAGHWHPCVSVSGRAFERLRLPCFWLGDENGPPGQAVGVLPAFGSFTGMHPIAPRAGDRVFPIAGDVVRALPVP</sequence>
<dbReference type="NCBIfam" id="TIGR04123">
    <property type="entry name" value="P_estr_lig_assc"/>
    <property type="match status" value="1"/>
</dbReference>
<dbReference type="GO" id="GO:0016874">
    <property type="term" value="F:ligase activity"/>
    <property type="evidence" value="ECO:0007669"/>
    <property type="project" value="UniProtKB-KW"/>
</dbReference>
<name>A0A936YX92_9BURK</name>
<gene>
    <name evidence="2" type="primary">pdeM</name>
    <name evidence="2" type="ORF">JJ685_07870</name>
</gene>
<feature type="domain" description="Calcineurin-like phosphoesterase" evidence="1">
    <location>
        <begin position="27"/>
        <end position="115"/>
    </location>
</feature>
<keyword evidence="2" id="KW-0436">Ligase</keyword>
<keyword evidence="2" id="KW-0540">Nuclease</keyword>
<comment type="caution">
    <text evidence="2">The sequence shown here is derived from an EMBL/GenBank/DDBJ whole genome shotgun (WGS) entry which is preliminary data.</text>
</comment>
<evidence type="ECO:0000259" key="1">
    <source>
        <dbReference type="Pfam" id="PF00149"/>
    </source>
</evidence>
<protein>
    <submittedName>
        <fullName evidence="2">Ligase-associated DNA damage response endonuclease PdeM</fullName>
        <ecNumber evidence="2">3.1.-.-</ecNumber>
    </submittedName>
</protein>
<evidence type="ECO:0000313" key="3">
    <source>
        <dbReference type="Proteomes" id="UP000599109"/>
    </source>
</evidence>
<accession>A0A936YX92</accession>
<keyword evidence="2" id="KW-0378">Hydrolase</keyword>
<reference evidence="2 3" key="1">
    <citation type="journal article" date="2017" name="Int. J. Syst. Evol. Microbiol.">
        <title>Ramlibacter monticola sp. nov., isolated from forest soil.</title>
        <authorList>
            <person name="Chaudhary D.K."/>
            <person name="Kim J."/>
        </authorList>
    </citation>
    <scope>NUCLEOTIDE SEQUENCE [LARGE SCALE GENOMIC DNA]</scope>
    <source>
        <strain evidence="2 3">KACC 19175</strain>
    </source>
</reference>
<keyword evidence="2" id="KW-0255">Endonuclease</keyword>
<evidence type="ECO:0000313" key="2">
    <source>
        <dbReference type="EMBL" id="MBL0391058.1"/>
    </source>
</evidence>